<dbReference type="GO" id="GO:0046982">
    <property type="term" value="F:protein heterodimerization activity"/>
    <property type="evidence" value="ECO:0007669"/>
    <property type="project" value="InterPro"/>
</dbReference>
<sequence>MSHGGGESGIVPGKTHVAKRKFVASGDEFAQGIAKIAVAQICESAGFQTFQHSALETLSDVTVRYIHSIGKNAQFYANLAGRTEVNALDIIQGLEELGLAQGFASASDIEHCLSGSGALREIVQYVSDAENIPFAYSIPSFPIIRERKRAPSFLCIGEEPSGEHIPAWLPAFPDSQTYLMLPTSDAEDLDSTIKKVEPSRQERKMDKSPFNLQQQFNCNGAEGPSSLAPSTSGKAKYIAQSNPFLSAPLQFRDKEVSLVFPPAKLANEAAVRNLVEQNNIVDNPVSVLQTFAPAIEALKTNLSHSEEGQKILLNQRPLVQFKIGSGKKSSSPALCFTRQKKGVETMFQCSANDNEKDDKKWKAEEILKQSIENPGELAQL</sequence>
<name>A0A2P2J471_RHIMU</name>
<evidence type="ECO:0000259" key="7">
    <source>
        <dbReference type="SMART" id="SM00576"/>
    </source>
</evidence>
<evidence type="ECO:0000313" key="8">
    <source>
        <dbReference type="EMBL" id="MBW88286.1"/>
    </source>
</evidence>
<protein>
    <recommendedName>
        <fullName evidence="3">Transcription initiation factor TFIID subunit 8</fullName>
    </recommendedName>
</protein>
<evidence type="ECO:0000256" key="2">
    <source>
        <dbReference type="ARBA" id="ARBA00008767"/>
    </source>
</evidence>
<dbReference type="SMART" id="SM00576">
    <property type="entry name" value="BTP"/>
    <property type="match status" value="1"/>
</dbReference>
<keyword evidence="6" id="KW-0539">Nucleus</keyword>
<dbReference type="Pfam" id="PF10406">
    <property type="entry name" value="TAF8_C"/>
    <property type="match status" value="1"/>
</dbReference>
<accession>A0A2P2J471</accession>
<evidence type="ECO:0000256" key="5">
    <source>
        <dbReference type="ARBA" id="ARBA00023163"/>
    </source>
</evidence>
<evidence type="ECO:0000256" key="4">
    <source>
        <dbReference type="ARBA" id="ARBA00023015"/>
    </source>
</evidence>
<dbReference type="PANTHER" id="PTHR46338:SF19">
    <property type="entry name" value="TRANSCRIPTION INITIATION FACTOR TFIID SUBUNIT 8"/>
    <property type="match status" value="1"/>
</dbReference>
<proteinExistence type="inferred from homology"/>
<dbReference type="InterPro" id="IPR006565">
    <property type="entry name" value="BTP"/>
</dbReference>
<dbReference type="CDD" id="cd08049">
    <property type="entry name" value="TAF8"/>
    <property type="match status" value="1"/>
</dbReference>
<dbReference type="EMBL" id="GGEC01007803">
    <property type="protein sequence ID" value="MBW88286.1"/>
    <property type="molecule type" value="Transcribed_RNA"/>
</dbReference>
<dbReference type="InterPro" id="IPR037818">
    <property type="entry name" value="TAF8"/>
</dbReference>
<dbReference type="Pfam" id="PF07524">
    <property type="entry name" value="Bromo_TP"/>
    <property type="match status" value="1"/>
</dbReference>
<reference evidence="8" key="1">
    <citation type="submission" date="2018-02" db="EMBL/GenBank/DDBJ databases">
        <title>Rhizophora mucronata_Transcriptome.</title>
        <authorList>
            <person name="Meera S.P."/>
            <person name="Sreeshan A."/>
            <person name="Augustine A."/>
        </authorList>
    </citation>
    <scope>NUCLEOTIDE SEQUENCE</scope>
    <source>
        <tissue evidence="8">Leaf</tissue>
    </source>
</reference>
<evidence type="ECO:0000256" key="6">
    <source>
        <dbReference type="ARBA" id="ARBA00023242"/>
    </source>
</evidence>
<dbReference type="PANTHER" id="PTHR46338">
    <property type="entry name" value="TRANSCRIPTION INITIATION FACTOR TFIID SUBUNIT 8"/>
    <property type="match status" value="1"/>
</dbReference>
<feature type="domain" description="Bromodomain associated" evidence="7">
    <location>
        <begin position="27"/>
        <end position="103"/>
    </location>
</feature>
<dbReference type="Gene3D" id="1.10.20.10">
    <property type="entry name" value="Histone, subunit A"/>
    <property type="match status" value="1"/>
</dbReference>
<organism evidence="8">
    <name type="scientific">Rhizophora mucronata</name>
    <name type="common">Asiatic mangrove</name>
    <dbReference type="NCBI Taxonomy" id="61149"/>
    <lineage>
        <taxon>Eukaryota</taxon>
        <taxon>Viridiplantae</taxon>
        <taxon>Streptophyta</taxon>
        <taxon>Embryophyta</taxon>
        <taxon>Tracheophyta</taxon>
        <taxon>Spermatophyta</taxon>
        <taxon>Magnoliopsida</taxon>
        <taxon>eudicotyledons</taxon>
        <taxon>Gunneridae</taxon>
        <taxon>Pentapetalae</taxon>
        <taxon>rosids</taxon>
        <taxon>fabids</taxon>
        <taxon>Malpighiales</taxon>
        <taxon>Rhizophoraceae</taxon>
        <taxon>Rhizophora</taxon>
    </lineage>
</organism>
<keyword evidence="4" id="KW-0805">Transcription regulation</keyword>
<keyword evidence="5" id="KW-0804">Transcription</keyword>
<dbReference type="SUPFAM" id="SSF47113">
    <property type="entry name" value="Histone-fold"/>
    <property type="match status" value="1"/>
</dbReference>
<dbReference type="InterPro" id="IPR019473">
    <property type="entry name" value="TFIID_su8_C"/>
</dbReference>
<evidence type="ECO:0000256" key="3">
    <source>
        <dbReference type="ARBA" id="ARBA00017307"/>
    </source>
</evidence>
<comment type="similarity">
    <text evidence="2">Belongs to the TAF8 family.</text>
</comment>
<dbReference type="InterPro" id="IPR009072">
    <property type="entry name" value="Histone-fold"/>
</dbReference>
<evidence type="ECO:0000256" key="1">
    <source>
        <dbReference type="ARBA" id="ARBA00004123"/>
    </source>
</evidence>
<dbReference type="GO" id="GO:0005669">
    <property type="term" value="C:transcription factor TFIID complex"/>
    <property type="evidence" value="ECO:0007669"/>
    <property type="project" value="InterPro"/>
</dbReference>
<dbReference type="EMBL" id="GGEC01007802">
    <property type="protein sequence ID" value="MBW88285.1"/>
    <property type="molecule type" value="Transcribed_RNA"/>
</dbReference>
<comment type="subcellular location">
    <subcellularLocation>
        <location evidence="1">Nucleus</location>
    </subcellularLocation>
</comment>
<dbReference type="AlphaFoldDB" id="A0A2P2J471"/>